<reference evidence="2" key="1">
    <citation type="submission" date="2023-06" db="EMBL/GenBank/DDBJ databases">
        <title>Genome-scale phylogeny and comparative genomics of the fungal order Sordariales.</title>
        <authorList>
            <consortium name="Lawrence Berkeley National Laboratory"/>
            <person name="Hensen N."/>
            <person name="Bonometti L."/>
            <person name="Westerberg I."/>
            <person name="Brannstrom I.O."/>
            <person name="Guillou S."/>
            <person name="Cros-Aarteil S."/>
            <person name="Calhoun S."/>
            <person name="Haridas S."/>
            <person name="Kuo A."/>
            <person name="Mondo S."/>
            <person name="Pangilinan J."/>
            <person name="Riley R."/>
            <person name="LaButti K."/>
            <person name="Andreopoulos B."/>
            <person name="Lipzen A."/>
            <person name="Chen C."/>
            <person name="Yanf M."/>
            <person name="Daum C."/>
            <person name="Ng V."/>
            <person name="Clum A."/>
            <person name="Steindorff A."/>
            <person name="Ohm R."/>
            <person name="Martin F."/>
            <person name="Silar P."/>
            <person name="Natvig D."/>
            <person name="Lalanne C."/>
            <person name="Gautier V."/>
            <person name="Ament-velasquez S.L."/>
            <person name="Kruys A."/>
            <person name="Hutchinson M.I."/>
            <person name="Powell A.J."/>
            <person name="Barry K."/>
            <person name="Miller A.N."/>
            <person name="Grigoriev I.V."/>
            <person name="Debuchy R."/>
            <person name="Gladieux P."/>
            <person name="Thoren M.H."/>
            <person name="Johannesson H."/>
        </authorList>
    </citation>
    <scope>NUCLEOTIDE SEQUENCE</scope>
    <source>
        <strain evidence="2">SMH3187-1</strain>
    </source>
</reference>
<dbReference type="Proteomes" id="UP001172155">
    <property type="component" value="Unassembled WGS sequence"/>
</dbReference>
<feature type="compositionally biased region" description="Basic residues" evidence="1">
    <location>
        <begin position="235"/>
        <end position="248"/>
    </location>
</feature>
<comment type="caution">
    <text evidence="2">The sequence shown here is derived from an EMBL/GenBank/DDBJ whole genome shotgun (WGS) entry which is preliminary data.</text>
</comment>
<sequence>MPGSAVPIFAVRPLVADDGRRVSATMLWGDRTIPAIADLASHSGLATPRLVVRTLDHYCKYVSSRTDIEARMSPASSLFGACAASVLMPDSFPTTTRSTVRRRSRSFPCPGVPDGSHVGDSVAPAGLKYERGDESRRLHAIPSGKQRSVDNCPVSTAARFPPPTRAPETTPAAAAAAAAAGNPELFWKGGAQTPRQGLLSAFPGLVFLAHAALCPSSPLHQHAMQHYPRLAHHLPQRSGRTGKKKKVRRAWDGSASRSVDIGAPPRVSVYALRDGGVGLCGGVRQPESPSTHSASKHSQRSKSTVRASRCCYILKCCPSGSACHCLLLTRMSRSSSLRGKMEGGSAVNSWETLCSCDQRGRIVQGCDVEWC</sequence>
<evidence type="ECO:0000313" key="2">
    <source>
        <dbReference type="EMBL" id="KAK0751520.1"/>
    </source>
</evidence>
<evidence type="ECO:0000313" key="3">
    <source>
        <dbReference type="Proteomes" id="UP001172155"/>
    </source>
</evidence>
<keyword evidence="3" id="KW-1185">Reference proteome</keyword>
<protein>
    <submittedName>
        <fullName evidence="2">Uncharacterized protein</fullName>
    </submittedName>
</protein>
<dbReference type="AlphaFoldDB" id="A0AA40F5G9"/>
<organism evidence="2 3">
    <name type="scientific">Schizothecium vesticola</name>
    <dbReference type="NCBI Taxonomy" id="314040"/>
    <lineage>
        <taxon>Eukaryota</taxon>
        <taxon>Fungi</taxon>
        <taxon>Dikarya</taxon>
        <taxon>Ascomycota</taxon>
        <taxon>Pezizomycotina</taxon>
        <taxon>Sordariomycetes</taxon>
        <taxon>Sordariomycetidae</taxon>
        <taxon>Sordariales</taxon>
        <taxon>Schizotheciaceae</taxon>
        <taxon>Schizothecium</taxon>
    </lineage>
</organism>
<dbReference type="EMBL" id="JAUKUD010000002">
    <property type="protein sequence ID" value="KAK0751520.1"/>
    <property type="molecule type" value="Genomic_DNA"/>
</dbReference>
<name>A0AA40F5G9_9PEZI</name>
<proteinExistence type="predicted"/>
<evidence type="ECO:0000256" key="1">
    <source>
        <dbReference type="SAM" id="MobiDB-lite"/>
    </source>
</evidence>
<accession>A0AA40F5G9</accession>
<gene>
    <name evidence="2" type="ORF">B0T18DRAFT_70171</name>
</gene>
<feature type="region of interest" description="Disordered" evidence="1">
    <location>
        <begin position="94"/>
        <end position="115"/>
    </location>
</feature>
<feature type="region of interest" description="Disordered" evidence="1">
    <location>
        <begin position="235"/>
        <end position="257"/>
    </location>
</feature>